<feature type="binding site" evidence="7">
    <location>
        <position position="588"/>
    </location>
    <ligand>
        <name>ATP</name>
        <dbReference type="ChEBI" id="CHEBI:30616"/>
    </ligand>
</feature>
<feature type="binding site" evidence="7">
    <location>
        <position position="371"/>
    </location>
    <ligand>
        <name>Mg(2+)</name>
        <dbReference type="ChEBI" id="CHEBI:18420"/>
    </ligand>
</feature>
<keyword evidence="6 7" id="KW-0460">Magnesium</keyword>
<dbReference type="EMBL" id="JADCKB010000004">
    <property type="protein sequence ID" value="MBE5039421.1"/>
    <property type="molecule type" value="Genomic_DNA"/>
</dbReference>
<feature type="binding site" evidence="7">
    <location>
        <position position="401"/>
    </location>
    <ligand>
        <name>Mg(2+)</name>
        <dbReference type="ChEBI" id="CHEBI:18420"/>
    </ligand>
</feature>
<accession>A0A9D5LX41</accession>
<reference evidence="11" key="1">
    <citation type="submission" date="2020-10" db="EMBL/GenBank/DDBJ databases">
        <title>ChiBAC.</title>
        <authorList>
            <person name="Zenner C."/>
            <person name="Hitch T.C.A."/>
            <person name="Clavel T."/>
        </authorList>
    </citation>
    <scope>NUCLEOTIDE SEQUENCE</scope>
    <source>
        <strain evidence="11">DSM 107454</strain>
    </source>
</reference>
<dbReference type="InterPro" id="IPR036830">
    <property type="entry name" value="PP_kinase_middle_dom_sf"/>
</dbReference>
<sequence length="711" mass="81282">MPAFRTNFINRELSWMDFNLRVLEEACEKENPIMERLRFLAITASNLDEFFMVRVAGIKQQVESGYKQKDASGYTPQALLDELLAKIRDFTEKQYQCLFDQILPELKEKGFSLIRYEELGSRQKKFINGYFDSVIFPVLTPIAVDDDRPFPRLLGKSLNIAVRLKKKGKNDSDYAVVPVPSNLKRLLEIPGKNARTFILLEDVIINRMDALFEAHRIKACLPFRITRNADVEMDDEAPDLLNEVQKFIKKRKSGKPVRLEIPVKYDVEIRDFLVKRLKIKKSDIFKIPGPVDLTMFGKFANLGAGTELCFAPIIPVDPPADFWGYDDVFTAIRERDRMVCHPYESFNSVIAFVDAAAQDEQVLAIKQTLYRVSGNSPVIAALIRAAQRGKQVTVLVELKARFDEENNVEWAKKLEKAGCHVIYGIPGLKTHCKILSVIRQEGDRIRSYLHVATGNYNDSTAKLYTDIGMFTCREDFAADAAVLFNMLTGYKGSPRYRSFVVAPDDMRDFFEKQIQKEIANAQQGKPCGITAKINSLVDTNIIEQLYRASGEGVRIRLLVRGICCLIPGVPGLSENITVHSIVGQLLEHSRIFIFENNGQPQIWMGSADWMQRNLNRRVELVFPVLDNRLMKRVMQMTEIMFSDNINTRLMQPDGTYQMRKRKAGEEAVNSQRIFSELAQKNQNTAKRTMAARKKRKNQKKTSEEQKTDNKA</sequence>
<dbReference type="PROSITE" id="PS50035">
    <property type="entry name" value="PLD"/>
    <property type="match status" value="1"/>
</dbReference>
<evidence type="ECO:0000256" key="9">
    <source>
        <dbReference type="SAM" id="MobiDB-lite"/>
    </source>
</evidence>
<dbReference type="PANTHER" id="PTHR30218">
    <property type="entry name" value="POLYPHOSPHATE KINASE"/>
    <property type="match status" value="1"/>
</dbReference>
<dbReference type="GO" id="GO:0005524">
    <property type="term" value="F:ATP binding"/>
    <property type="evidence" value="ECO:0007669"/>
    <property type="project" value="UniProtKB-KW"/>
</dbReference>
<feature type="binding site" evidence="7">
    <location>
        <position position="46"/>
    </location>
    <ligand>
        <name>ATP</name>
        <dbReference type="ChEBI" id="CHEBI:30616"/>
    </ligand>
</feature>
<dbReference type="InterPro" id="IPR041108">
    <property type="entry name" value="PP_kinase_C_1"/>
</dbReference>
<keyword evidence="1 7" id="KW-0597">Phosphoprotein</keyword>
<dbReference type="CDD" id="cd09165">
    <property type="entry name" value="PLDc_PaPPK1_C1_like"/>
    <property type="match status" value="1"/>
</dbReference>
<dbReference type="InterPro" id="IPR025198">
    <property type="entry name" value="PPK_N_dom"/>
</dbReference>
<dbReference type="InterPro" id="IPR024953">
    <property type="entry name" value="PP_kinase_middle"/>
</dbReference>
<dbReference type="InterPro" id="IPR001736">
    <property type="entry name" value="PLipase_D/transphosphatidylase"/>
</dbReference>
<dbReference type="SUPFAM" id="SSF140356">
    <property type="entry name" value="PPK N-terminal domain-like"/>
    <property type="match status" value="1"/>
</dbReference>
<dbReference type="PIRSF" id="PIRSF015589">
    <property type="entry name" value="PP_kinase"/>
    <property type="match status" value="1"/>
</dbReference>
<dbReference type="EC" id="2.7.4.1" evidence="7 8"/>
<comment type="similarity">
    <text evidence="7 8">Belongs to the polyphosphate kinase 1 (PPK1) family.</text>
</comment>
<comment type="PTM">
    <text evidence="7 8">An intermediate of this reaction is the autophosphorylated ppk in which a phosphate is covalently linked to a histidine residue through a N-P bond.</text>
</comment>
<dbReference type="NCBIfam" id="NF003917">
    <property type="entry name" value="PRK05443.1-1"/>
    <property type="match status" value="1"/>
</dbReference>
<evidence type="ECO:0000313" key="11">
    <source>
        <dbReference type="EMBL" id="MBE5039421.1"/>
    </source>
</evidence>
<evidence type="ECO:0000256" key="7">
    <source>
        <dbReference type="HAMAP-Rule" id="MF_00347"/>
    </source>
</evidence>
<dbReference type="NCBIfam" id="NF003921">
    <property type="entry name" value="PRK05443.2-2"/>
    <property type="match status" value="1"/>
</dbReference>
<dbReference type="NCBIfam" id="NF003918">
    <property type="entry name" value="PRK05443.1-2"/>
    <property type="match status" value="1"/>
</dbReference>
<dbReference type="SUPFAM" id="SSF143724">
    <property type="entry name" value="PHP14-like"/>
    <property type="match status" value="1"/>
</dbReference>
<protein>
    <recommendedName>
        <fullName evidence="7 8">Polyphosphate kinase</fullName>
        <ecNumber evidence="7 8">2.7.4.1</ecNumber>
    </recommendedName>
    <alternativeName>
        <fullName evidence="7">ATP-polyphosphate phosphotransferase</fullName>
    </alternativeName>
    <alternativeName>
        <fullName evidence="7">Polyphosphoric acid kinase</fullName>
    </alternativeName>
</protein>
<dbReference type="InterPro" id="IPR036832">
    <property type="entry name" value="PPK_N_dom_sf"/>
</dbReference>
<dbReference type="InterPro" id="IPR025200">
    <property type="entry name" value="PPK_C_dom2"/>
</dbReference>
<keyword evidence="12" id="KW-1185">Reference proteome</keyword>
<evidence type="ECO:0000256" key="1">
    <source>
        <dbReference type="ARBA" id="ARBA00022553"/>
    </source>
</evidence>
<dbReference type="SUPFAM" id="SSF56024">
    <property type="entry name" value="Phospholipase D/nuclease"/>
    <property type="match status" value="2"/>
</dbReference>
<dbReference type="Proteomes" id="UP000806542">
    <property type="component" value="Unassembled WGS sequence"/>
</dbReference>
<dbReference type="PANTHER" id="PTHR30218:SF0">
    <property type="entry name" value="POLYPHOSPHATE KINASE"/>
    <property type="match status" value="1"/>
</dbReference>
<feature type="region of interest" description="Disordered" evidence="9">
    <location>
        <begin position="671"/>
        <end position="711"/>
    </location>
</feature>
<dbReference type="GO" id="GO:0008976">
    <property type="term" value="F:polyphosphate kinase activity"/>
    <property type="evidence" value="ECO:0007669"/>
    <property type="project" value="UniProtKB-UniRule"/>
</dbReference>
<keyword evidence="7" id="KW-0479">Metal-binding</keyword>
<dbReference type="GO" id="GO:0009358">
    <property type="term" value="C:polyphosphate kinase complex"/>
    <property type="evidence" value="ECO:0007669"/>
    <property type="project" value="InterPro"/>
</dbReference>
<dbReference type="Gene3D" id="1.20.58.310">
    <property type="entry name" value="Polyphosphate kinase N-terminal domain"/>
    <property type="match status" value="1"/>
</dbReference>
<keyword evidence="4 7" id="KW-0418">Kinase</keyword>
<dbReference type="Gene3D" id="3.30.1840.10">
    <property type="entry name" value="Polyphosphate kinase middle domain"/>
    <property type="match status" value="1"/>
</dbReference>
<comment type="catalytic activity">
    <reaction evidence="7 8">
        <text>[phosphate](n) + ATP = [phosphate](n+1) + ADP</text>
        <dbReference type="Rhea" id="RHEA:19573"/>
        <dbReference type="Rhea" id="RHEA-COMP:9859"/>
        <dbReference type="Rhea" id="RHEA-COMP:14280"/>
        <dbReference type="ChEBI" id="CHEBI:16838"/>
        <dbReference type="ChEBI" id="CHEBI:30616"/>
        <dbReference type="ChEBI" id="CHEBI:456216"/>
        <dbReference type="EC" id="2.7.4.1"/>
    </reaction>
</comment>
<feature type="binding site" evidence="7">
    <location>
        <position position="560"/>
    </location>
    <ligand>
        <name>ATP</name>
        <dbReference type="ChEBI" id="CHEBI:30616"/>
    </ligand>
</feature>
<proteinExistence type="inferred from homology"/>
<evidence type="ECO:0000259" key="10">
    <source>
        <dbReference type="PROSITE" id="PS50035"/>
    </source>
</evidence>
<dbReference type="GO" id="GO:0046872">
    <property type="term" value="F:metal ion binding"/>
    <property type="evidence" value="ECO:0007669"/>
    <property type="project" value="UniProtKB-KW"/>
</dbReference>
<dbReference type="HAMAP" id="MF_00347">
    <property type="entry name" value="Polyphosphate_kinase"/>
    <property type="match status" value="1"/>
</dbReference>
<dbReference type="Pfam" id="PF13089">
    <property type="entry name" value="PP_kinase_N"/>
    <property type="match status" value="1"/>
</dbReference>
<dbReference type="GO" id="GO:0006799">
    <property type="term" value="P:polyphosphate biosynthetic process"/>
    <property type="evidence" value="ECO:0007669"/>
    <property type="project" value="UniProtKB-UniRule"/>
</dbReference>
<dbReference type="CDD" id="cd09168">
    <property type="entry name" value="PLDc_PaPPK1_C2_like"/>
    <property type="match status" value="1"/>
</dbReference>
<keyword evidence="2 7" id="KW-0808">Transferase</keyword>
<feature type="binding site" evidence="7">
    <location>
        <position position="464"/>
    </location>
    <ligand>
        <name>ATP</name>
        <dbReference type="ChEBI" id="CHEBI:30616"/>
    </ligand>
</feature>
<dbReference type="NCBIfam" id="TIGR03705">
    <property type="entry name" value="poly_P_kin"/>
    <property type="match status" value="1"/>
</dbReference>
<dbReference type="Pfam" id="PF02503">
    <property type="entry name" value="PP_kinase"/>
    <property type="match status" value="1"/>
</dbReference>
<evidence type="ECO:0000256" key="6">
    <source>
        <dbReference type="ARBA" id="ARBA00022842"/>
    </source>
</evidence>
<dbReference type="Gene3D" id="3.30.870.10">
    <property type="entry name" value="Endonuclease Chain A"/>
    <property type="match status" value="2"/>
</dbReference>
<feature type="compositionally biased region" description="Basic and acidic residues" evidence="9">
    <location>
        <begin position="700"/>
        <end position="711"/>
    </location>
</feature>
<evidence type="ECO:0000256" key="4">
    <source>
        <dbReference type="ARBA" id="ARBA00022777"/>
    </source>
</evidence>
<evidence type="ECO:0000256" key="2">
    <source>
        <dbReference type="ARBA" id="ARBA00022679"/>
    </source>
</evidence>
<keyword evidence="5 7" id="KW-0067">ATP-binding</keyword>
<feature type="active site" description="Phosphohistidine intermediate" evidence="7">
    <location>
        <position position="431"/>
    </location>
</feature>
<dbReference type="RefSeq" id="WP_226391982.1">
    <property type="nucleotide sequence ID" value="NZ_JADCKB010000004.1"/>
</dbReference>
<feature type="compositionally biased region" description="Polar residues" evidence="9">
    <location>
        <begin position="671"/>
        <end position="683"/>
    </location>
</feature>
<evidence type="ECO:0000256" key="5">
    <source>
        <dbReference type="ARBA" id="ARBA00022840"/>
    </source>
</evidence>
<gene>
    <name evidence="11" type="primary">ppk1</name>
    <name evidence="7" type="synonym">ppk</name>
    <name evidence="11" type="ORF">INF28_02955</name>
</gene>
<evidence type="ECO:0000256" key="8">
    <source>
        <dbReference type="RuleBase" id="RU003800"/>
    </source>
</evidence>
<comment type="function">
    <text evidence="7 8">Catalyzes the reversible transfer of the terminal phosphate of ATP to form a long-chain polyphosphate (polyP).</text>
</comment>
<evidence type="ECO:0000256" key="3">
    <source>
        <dbReference type="ARBA" id="ARBA00022741"/>
    </source>
</evidence>
<dbReference type="Pfam" id="PF17941">
    <property type="entry name" value="PP_kinase_C_1"/>
    <property type="match status" value="1"/>
</dbReference>
<keyword evidence="3 7" id="KW-0547">Nucleotide-binding</keyword>
<dbReference type="AlphaFoldDB" id="A0A9D5LX41"/>
<comment type="cofactor">
    <cofactor evidence="7">
        <name>Mg(2+)</name>
        <dbReference type="ChEBI" id="CHEBI:18420"/>
    </cofactor>
</comment>
<feature type="domain" description="PLD phosphodiesterase" evidence="10">
    <location>
        <begin position="583"/>
        <end position="613"/>
    </location>
</feature>
<comment type="caution">
    <text evidence="11">The sequence shown here is derived from an EMBL/GenBank/DDBJ whole genome shotgun (WGS) entry which is preliminary data.</text>
</comment>
<organism evidence="11 12">
    <name type="scientific">Ructibacterium gallinarum</name>
    <dbReference type="NCBI Taxonomy" id="2779355"/>
    <lineage>
        <taxon>Bacteria</taxon>
        <taxon>Bacillati</taxon>
        <taxon>Bacillota</taxon>
        <taxon>Clostridia</taxon>
        <taxon>Eubacteriales</taxon>
        <taxon>Oscillospiraceae</taxon>
        <taxon>Ructibacterium</taxon>
    </lineage>
</organism>
<feature type="compositionally biased region" description="Basic residues" evidence="9">
    <location>
        <begin position="689"/>
        <end position="699"/>
    </location>
</feature>
<evidence type="ECO:0000313" key="12">
    <source>
        <dbReference type="Proteomes" id="UP000806542"/>
    </source>
</evidence>
<dbReference type="Pfam" id="PF13090">
    <property type="entry name" value="PP_kinase_C"/>
    <property type="match status" value="1"/>
</dbReference>
<dbReference type="InterPro" id="IPR003414">
    <property type="entry name" value="PP_kinase"/>
</dbReference>
<name>A0A9D5LX41_9FIRM</name>